<dbReference type="RefSeq" id="WP_256550474.1">
    <property type="nucleotide sequence ID" value="NZ_CP101751.1"/>
</dbReference>
<gene>
    <name evidence="2" type="ORF">NOX80_14275</name>
</gene>
<feature type="transmembrane region" description="Helical" evidence="1">
    <location>
        <begin position="399"/>
        <end position="420"/>
    </location>
</feature>
<keyword evidence="1" id="KW-0472">Membrane</keyword>
<feature type="transmembrane region" description="Helical" evidence="1">
    <location>
        <begin position="146"/>
        <end position="167"/>
    </location>
</feature>
<keyword evidence="1" id="KW-0812">Transmembrane</keyword>
<reference evidence="2" key="1">
    <citation type="submission" date="2022-07" db="EMBL/GenBank/DDBJ databases">
        <title>Isolation, identification, and degradation of a PFOSA degrading strain from sewage treatment plant.</title>
        <authorList>
            <person name="Zhang L."/>
            <person name="Huo Y."/>
        </authorList>
    </citation>
    <scope>NUCLEOTIDE SEQUENCE</scope>
    <source>
        <strain evidence="2">C1</strain>
    </source>
</reference>
<sequence>MNEKLWKKIVAFDFESPSDEYGFSTRLAHENSWTKSFTEQAILEYKKFMYLAATSDFMVAPSEIVDIVWHQHLLFTQSYHEFCKLLGKQIQHIPSTHNKQDADKFRQAKERTGQLYESNFGEQPKSIWEYHTMFESLHLEETKLKISSIIIIGIIAFFFATFPAYYLLRPLYIKLDNPYFMFGLIGSAILISKLLEHYNNRQLKAIVTKTDKSSFVYHLQPLELVYLKTNQLKNVIIGVLNGLMDNGTLIINSNKAIELVNDNTKANKEERAILSILEETKSLFYPNLVERLQTKPVFSNTANIMEAFKKYGTKSKEFGSLFVTNFTVWLVFLLLCYTRITIGMERDKPVGGIIFTTIVLSVFIGVKLFRLTKKMTTVTIPDLYKDTILTTEQIENNWLWRYFLSGNAVLMASFIPLIHLSDEKSNGWSSSGSGCSSCGSSCSSCGGCGGD</sequence>
<dbReference type="Proteomes" id="UP001059844">
    <property type="component" value="Chromosome"/>
</dbReference>
<feature type="transmembrane region" description="Helical" evidence="1">
    <location>
        <begin position="318"/>
        <end position="340"/>
    </location>
</feature>
<feature type="transmembrane region" description="Helical" evidence="1">
    <location>
        <begin position="179"/>
        <end position="195"/>
    </location>
</feature>
<evidence type="ECO:0000313" key="2">
    <source>
        <dbReference type="EMBL" id="UUC44790.1"/>
    </source>
</evidence>
<protein>
    <submittedName>
        <fullName evidence="2">DUF1399 domain-containing protein</fullName>
    </submittedName>
</protein>
<proteinExistence type="predicted"/>
<evidence type="ECO:0000313" key="3">
    <source>
        <dbReference type="Proteomes" id="UP001059844"/>
    </source>
</evidence>
<accession>A0ABY5IPM4</accession>
<organism evidence="2 3">
    <name type="scientific">Flavobacterium cerinum</name>
    <dbReference type="NCBI Taxonomy" id="2502784"/>
    <lineage>
        <taxon>Bacteria</taxon>
        <taxon>Pseudomonadati</taxon>
        <taxon>Bacteroidota</taxon>
        <taxon>Flavobacteriia</taxon>
        <taxon>Flavobacteriales</taxon>
        <taxon>Flavobacteriaceae</taxon>
        <taxon>Flavobacterium</taxon>
    </lineage>
</organism>
<evidence type="ECO:0000256" key="1">
    <source>
        <dbReference type="SAM" id="Phobius"/>
    </source>
</evidence>
<feature type="transmembrane region" description="Helical" evidence="1">
    <location>
        <begin position="352"/>
        <end position="369"/>
    </location>
</feature>
<keyword evidence="3" id="KW-1185">Reference proteome</keyword>
<keyword evidence="1" id="KW-1133">Transmembrane helix</keyword>
<dbReference type="EMBL" id="CP101751">
    <property type="protein sequence ID" value="UUC44790.1"/>
    <property type="molecule type" value="Genomic_DNA"/>
</dbReference>
<name>A0ABY5IPM4_9FLAO</name>